<dbReference type="GO" id="GO:0016787">
    <property type="term" value="F:hydrolase activity"/>
    <property type="evidence" value="ECO:0007669"/>
    <property type="project" value="UniProtKB-KW"/>
</dbReference>
<dbReference type="SUPFAM" id="SSF53474">
    <property type="entry name" value="alpha/beta-Hydrolases"/>
    <property type="match status" value="1"/>
</dbReference>
<dbReference type="InterPro" id="IPR013094">
    <property type="entry name" value="AB_hydrolase_3"/>
</dbReference>
<reference evidence="3 4" key="1">
    <citation type="submission" date="2023-07" db="EMBL/GenBank/DDBJ databases">
        <title>Sorghum-associated microbial communities from plants grown in Nebraska, USA.</title>
        <authorList>
            <person name="Schachtman D."/>
        </authorList>
    </citation>
    <scope>NUCLEOTIDE SEQUENCE [LARGE SCALE GENOMIC DNA]</scope>
    <source>
        <strain evidence="3 4">BE240</strain>
    </source>
</reference>
<name>A0ABU1V786_9BURK</name>
<evidence type="ECO:0000313" key="4">
    <source>
        <dbReference type="Proteomes" id="UP001265550"/>
    </source>
</evidence>
<dbReference type="RefSeq" id="WP_310307574.1">
    <property type="nucleotide sequence ID" value="NZ_JAVDWE010000002.1"/>
</dbReference>
<dbReference type="Gene3D" id="3.40.50.1820">
    <property type="entry name" value="alpha/beta hydrolase"/>
    <property type="match status" value="1"/>
</dbReference>
<protein>
    <submittedName>
        <fullName evidence="3">Acetyl esterase</fullName>
        <ecNumber evidence="3">3.1.1.-</ecNumber>
    </submittedName>
</protein>
<evidence type="ECO:0000256" key="1">
    <source>
        <dbReference type="ARBA" id="ARBA00022801"/>
    </source>
</evidence>
<sequence length="314" mass="34105">MSIDQPTLDLLDRVRMAGRKSFSACTAPEARAFPTLMKALFGEGEAVAQVRDVDIPTPQGHQVPARLYLPTQHDDRLIVFFHGGGWVLGSVADYGNFTATLAARTGTAVLSVDYRLAPESPFPGPVEDALAALDHAGQEGSQWLGQPLSRLIAMGDSAGATLATVATRRLRDTPGARQVDLQVLVYPVTDAGFDTPSYREFAQGHLLSADDMRWFWDHYCPDTAARRHPDASPLQATDLACLPPTRLFTAACDPLRDEGEAYGRRLKAAGVDCDVVRCEGLLHAFLSMIHYSPNAAQAFDTIVQSLVTDTAFHR</sequence>
<dbReference type="PANTHER" id="PTHR48081">
    <property type="entry name" value="AB HYDROLASE SUPERFAMILY PROTEIN C4A8.06C"/>
    <property type="match status" value="1"/>
</dbReference>
<accession>A0ABU1V786</accession>
<dbReference type="EC" id="3.1.1.-" evidence="3"/>
<comment type="caution">
    <text evidence="3">The sequence shown here is derived from an EMBL/GenBank/DDBJ whole genome shotgun (WGS) entry which is preliminary data.</text>
</comment>
<keyword evidence="1 3" id="KW-0378">Hydrolase</keyword>
<gene>
    <name evidence="3" type="ORF">J2X09_000920</name>
</gene>
<dbReference type="PANTHER" id="PTHR48081:SF8">
    <property type="entry name" value="ALPHA_BETA HYDROLASE FOLD-3 DOMAIN-CONTAINING PROTEIN-RELATED"/>
    <property type="match status" value="1"/>
</dbReference>
<evidence type="ECO:0000259" key="2">
    <source>
        <dbReference type="Pfam" id="PF07859"/>
    </source>
</evidence>
<proteinExistence type="predicted"/>
<keyword evidence="4" id="KW-1185">Reference proteome</keyword>
<organism evidence="3 4">
    <name type="scientific">Hydrogenophaga laconesensis</name>
    <dbReference type="NCBI Taxonomy" id="1805971"/>
    <lineage>
        <taxon>Bacteria</taxon>
        <taxon>Pseudomonadati</taxon>
        <taxon>Pseudomonadota</taxon>
        <taxon>Betaproteobacteria</taxon>
        <taxon>Burkholderiales</taxon>
        <taxon>Comamonadaceae</taxon>
        <taxon>Hydrogenophaga</taxon>
    </lineage>
</organism>
<dbReference type="InterPro" id="IPR050300">
    <property type="entry name" value="GDXG_lipolytic_enzyme"/>
</dbReference>
<dbReference type="Proteomes" id="UP001265550">
    <property type="component" value="Unassembled WGS sequence"/>
</dbReference>
<dbReference type="Pfam" id="PF07859">
    <property type="entry name" value="Abhydrolase_3"/>
    <property type="match status" value="1"/>
</dbReference>
<dbReference type="EMBL" id="JAVDWE010000002">
    <property type="protein sequence ID" value="MDR7093188.1"/>
    <property type="molecule type" value="Genomic_DNA"/>
</dbReference>
<evidence type="ECO:0000313" key="3">
    <source>
        <dbReference type="EMBL" id="MDR7093188.1"/>
    </source>
</evidence>
<dbReference type="InterPro" id="IPR029058">
    <property type="entry name" value="AB_hydrolase_fold"/>
</dbReference>
<feature type="domain" description="Alpha/beta hydrolase fold-3" evidence="2">
    <location>
        <begin position="78"/>
        <end position="286"/>
    </location>
</feature>